<proteinExistence type="predicted"/>
<gene>
    <name evidence="1" type="ORF">BQ8482_30017</name>
</gene>
<name>A0A2P9AN29_9HYPH</name>
<sequence>MTLELDIVSIGMVTAVGLDAPSACGAMRAKLDGFQETRFVGPGGGWLVGAPVPLPRKFTGEKRLAHMAAAAILEAFEPVPEAHGTAALILCLAEEDRPGRLAPEAPRLAARIAEITGIASPYRTRIVAHGRPSGHVALDQARRLLADRSVPYVMICGVDSYLAGLTIDHYLAERRLLTPDNPNGFIPGEAAAAILCTRPGSGAMRLLGLGLAREPAYVYNPADLPLRGNGMTAAYRMALDASGMHMRDVGYRISDLIGESYFFKQAAIASLRLVRGHHGFQDFWSPAESLGNVGAAVVPITVGMAITAAMKGYDRGDPVLIESSGDDGACGAMLLTAGRMPRKRVAA</sequence>
<dbReference type="Gene3D" id="3.40.47.10">
    <property type="match status" value="1"/>
</dbReference>
<protein>
    <recommendedName>
        <fullName evidence="3">3-oxoacyl-ACP synthase</fullName>
    </recommendedName>
</protein>
<dbReference type="EMBL" id="FUIG01000037">
    <property type="protein sequence ID" value="SJM32561.1"/>
    <property type="molecule type" value="Genomic_DNA"/>
</dbReference>
<dbReference type="GO" id="GO:0016746">
    <property type="term" value="F:acyltransferase activity"/>
    <property type="evidence" value="ECO:0007669"/>
    <property type="project" value="InterPro"/>
</dbReference>
<evidence type="ECO:0000313" key="2">
    <source>
        <dbReference type="Proteomes" id="UP000245698"/>
    </source>
</evidence>
<dbReference type="InterPro" id="IPR016039">
    <property type="entry name" value="Thiolase-like"/>
</dbReference>
<evidence type="ECO:0008006" key="3">
    <source>
        <dbReference type="Google" id="ProtNLM"/>
    </source>
</evidence>
<evidence type="ECO:0000313" key="1">
    <source>
        <dbReference type="EMBL" id="SJM32561.1"/>
    </source>
</evidence>
<keyword evidence="2" id="KW-1185">Reference proteome</keyword>
<organism evidence="1 2">
    <name type="scientific">Mesorhizobium delmotii</name>
    <dbReference type="NCBI Taxonomy" id="1631247"/>
    <lineage>
        <taxon>Bacteria</taxon>
        <taxon>Pseudomonadati</taxon>
        <taxon>Pseudomonadota</taxon>
        <taxon>Alphaproteobacteria</taxon>
        <taxon>Hyphomicrobiales</taxon>
        <taxon>Phyllobacteriaceae</taxon>
        <taxon>Mesorhizobium</taxon>
    </lineage>
</organism>
<dbReference type="Proteomes" id="UP000245698">
    <property type="component" value="Unassembled WGS sequence"/>
</dbReference>
<accession>A0A2P9AN29</accession>
<reference evidence="2" key="1">
    <citation type="submission" date="2016-12" db="EMBL/GenBank/DDBJ databases">
        <authorList>
            <person name="Brunel B."/>
        </authorList>
    </citation>
    <scope>NUCLEOTIDE SEQUENCE [LARGE SCALE GENOMIC DNA]</scope>
</reference>
<dbReference type="SUPFAM" id="SSF53901">
    <property type="entry name" value="Thiolase-like"/>
    <property type="match status" value="1"/>
</dbReference>
<dbReference type="RefSeq" id="WP_123149503.1">
    <property type="nucleotide sequence ID" value="NZ_FUIG01000037.1"/>
</dbReference>
<dbReference type="AlphaFoldDB" id="A0A2P9AN29"/>
<dbReference type="NCBIfam" id="NF004798">
    <property type="entry name" value="PRK06147.1"/>
    <property type="match status" value="1"/>
</dbReference>